<evidence type="ECO:0000256" key="3">
    <source>
        <dbReference type="ARBA" id="ARBA00022721"/>
    </source>
</evidence>
<dbReference type="PANTHER" id="PTHR14950:SF37">
    <property type="entry name" value="ENDORIBONUCLEASE DICER"/>
    <property type="match status" value="1"/>
</dbReference>
<dbReference type="GO" id="GO:0050688">
    <property type="term" value="P:regulation of defense response to virus"/>
    <property type="evidence" value="ECO:0007669"/>
    <property type="project" value="UniProtKB-KW"/>
</dbReference>
<dbReference type="Pfam" id="PF00271">
    <property type="entry name" value="Helicase_C"/>
    <property type="match status" value="1"/>
</dbReference>
<feature type="region of interest" description="Disordered" evidence="16">
    <location>
        <begin position="1"/>
        <end position="35"/>
    </location>
</feature>
<keyword evidence="9" id="KW-0067">ATP-binding</keyword>
<dbReference type="Proteomes" id="UP000243515">
    <property type="component" value="Unassembled WGS sequence"/>
</dbReference>
<keyword evidence="7" id="KW-0378">Hydrolase</keyword>
<keyword evidence="10" id="KW-0460">Magnesium</keyword>
<evidence type="ECO:0000256" key="8">
    <source>
        <dbReference type="ARBA" id="ARBA00022806"/>
    </source>
</evidence>
<dbReference type="CDD" id="cd18034">
    <property type="entry name" value="DEXHc_dicer"/>
    <property type="match status" value="1"/>
</dbReference>
<dbReference type="SMART" id="SM00490">
    <property type="entry name" value="HELICc"/>
    <property type="match status" value="1"/>
</dbReference>
<feature type="domain" description="RNase III" evidence="17">
    <location>
        <begin position="963"/>
        <end position="1107"/>
    </location>
</feature>
<evidence type="ECO:0000259" key="19">
    <source>
        <dbReference type="PROSITE" id="PS51194"/>
    </source>
</evidence>
<evidence type="ECO:0000259" key="18">
    <source>
        <dbReference type="PROSITE" id="PS51192"/>
    </source>
</evidence>
<evidence type="ECO:0000313" key="22">
    <source>
        <dbReference type="Proteomes" id="UP000243515"/>
    </source>
</evidence>
<dbReference type="GO" id="GO:0005737">
    <property type="term" value="C:cytoplasm"/>
    <property type="evidence" value="ECO:0007669"/>
    <property type="project" value="TreeGrafter"/>
</dbReference>
<evidence type="ECO:0000256" key="7">
    <source>
        <dbReference type="ARBA" id="ARBA00022801"/>
    </source>
</evidence>
<dbReference type="InterPro" id="IPR005034">
    <property type="entry name" value="Dicer_dimerisation"/>
</dbReference>
<dbReference type="GO" id="GO:0030422">
    <property type="term" value="P:siRNA processing"/>
    <property type="evidence" value="ECO:0007669"/>
    <property type="project" value="TreeGrafter"/>
</dbReference>
<dbReference type="PROSITE" id="PS51194">
    <property type="entry name" value="HELICASE_CTER"/>
    <property type="match status" value="1"/>
</dbReference>
<dbReference type="Pfam" id="PF03368">
    <property type="entry name" value="Dicer_dimer"/>
    <property type="match status" value="1"/>
</dbReference>
<evidence type="ECO:0000256" key="15">
    <source>
        <dbReference type="PROSITE-ProRule" id="PRU00657"/>
    </source>
</evidence>
<comment type="cofactor">
    <cofactor evidence="1">
        <name>Mn(2+)</name>
        <dbReference type="ChEBI" id="CHEBI:29035"/>
    </cofactor>
</comment>
<evidence type="ECO:0000259" key="17">
    <source>
        <dbReference type="PROSITE" id="PS50142"/>
    </source>
</evidence>
<dbReference type="InterPro" id="IPR011545">
    <property type="entry name" value="DEAD/DEAH_box_helicase_dom"/>
</dbReference>
<dbReference type="InterPro" id="IPR036389">
    <property type="entry name" value="RNase_III_sf"/>
</dbReference>
<dbReference type="InterPro" id="IPR014001">
    <property type="entry name" value="Helicase_ATP-bd"/>
</dbReference>
<dbReference type="SUPFAM" id="SSF69065">
    <property type="entry name" value="RNase III domain-like"/>
    <property type="match status" value="2"/>
</dbReference>
<keyword evidence="4" id="KW-0479">Metal-binding</keyword>
<keyword evidence="3" id="KW-0930">Antiviral protein</keyword>
<dbReference type="InterPro" id="IPR038248">
    <property type="entry name" value="Dicer_dimer_sf"/>
</dbReference>
<dbReference type="GO" id="GO:0003723">
    <property type="term" value="F:RNA binding"/>
    <property type="evidence" value="ECO:0007669"/>
    <property type="project" value="UniProtKB-UniRule"/>
</dbReference>
<keyword evidence="11 15" id="KW-0694">RNA-binding</keyword>
<evidence type="ECO:0000256" key="12">
    <source>
        <dbReference type="ARBA" id="ARBA00023118"/>
    </source>
</evidence>
<evidence type="ECO:0000256" key="13">
    <source>
        <dbReference type="ARBA" id="ARBA00023211"/>
    </source>
</evidence>
<dbReference type="Gene3D" id="1.10.1520.10">
    <property type="entry name" value="Ribonuclease III domain"/>
    <property type="match status" value="2"/>
</dbReference>
<dbReference type="SMART" id="SM00487">
    <property type="entry name" value="DEXDc"/>
    <property type="match status" value="1"/>
</dbReference>
<dbReference type="PROSITE" id="PS00517">
    <property type="entry name" value="RNASE_3_1"/>
    <property type="match status" value="2"/>
</dbReference>
<comment type="similarity">
    <text evidence="15">Belongs to the helicase family. Dicer subfamily.</text>
</comment>
<dbReference type="InterPro" id="IPR001650">
    <property type="entry name" value="Helicase_C-like"/>
</dbReference>
<dbReference type="InterPro" id="IPR000999">
    <property type="entry name" value="RNase_III_dom"/>
</dbReference>
<evidence type="ECO:0000256" key="5">
    <source>
        <dbReference type="ARBA" id="ARBA00022737"/>
    </source>
</evidence>
<dbReference type="CDD" id="cd00593">
    <property type="entry name" value="RIBOc"/>
    <property type="match status" value="2"/>
</dbReference>
<dbReference type="Gene3D" id="3.40.50.300">
    <property type="entry name" value="P-loop containing nucleotide triphosphate hydrolases"/>
    <property type="match status" value="2"/>
</dbReference>
<dbReference type="PROSITE" id="PS51327">
    <property type="entry name" value="DICER_DSRBF"/>
    <property type="match status" value="1"/>
</dbReference>
<evidence type="ECO:0000256" key="11">
    <source>
        <dbReference type="ARBA" id="ARBA00022884"/>
    </source>
</evidence>
<evidence type="ECO:0000256" key="2">
    <source>
        <dbReference type="ARBA" id="ARBA00001946"/>
    </source>
</evidence>
<evidence type="ECO:0000256" key="10">
    <source>
        <dbReference type="ARBA" id="ARBA00022842"/>
    </source>
</evidence>
<keyword evidence="12" id="KW-0051">Antiviral defense</keyword>
<proteinExistence type="inferred from homology"/>
<comment type="cofactor">
    <cofactor evidence="2">
        <name>Mg(2+)</name>
        <dbReference type="ChEBI" id="CHEBI:18420"/>
    </cofactor>
</comment>
<dbReference type="GO" id="GO:0046872">
    <property type="term" value="F:metal ion binding"/>
    <property type="evidence" value="ECO:0007669"/>
    <property type="project" value="UniProtKB-KW"/>
</dbReference>
<keyword evidence="8" id="KW-0347">Helicase</keyword>
<gene>
    <name evidence="21" type="ORF">Egran_00719</name>
</gene>
<feature type="domain" description="RNase III" evidence="17">
    <location>
        <begin position="1150"/>
        <end position="1332"/>
    </location>
</feature>
<accession>A0A232M5Z5</accession>
<dbReference type="PROSITE" id="PS51192">
    <property type="entry name" value="HELICASE_ATP_BIND_1"/>
    <property type="match status" value="1"/>
</dbReference>
<feature type="domain" description="Helicase C-terminal" evidence="19">
    <location>
        <begin position="409"/>
        <end position="583"/>
    </location>
</feature>
<evidence type="ECO:0000256" key="6">
    <source>
        <dbReference type="ARBA" id="ARBA00022741"/>
    </source>
</evidence>
<dbReference type="GO" id="GO:0004386">
    <property type="term" value="F:helicase activity"/>
    <property type="evidence" value="ECO:0007669"/>
    <property type="project" value="UniProtKB-KW"/>
</dbReference>
<comment type="function">
    <text evidence="14">Dicer-like endonuclease involved in cleaving double-stranded RNA in the RNA interference (RNAi) pathway. Produces 21 to 25 bp dsRNAs (siRNAs) which target the selective destruction of homologous RNAs leading to sequence-specific suppression of gene expression, called post-transcriptional gene silencing (PTGS). Part of a broad host defense response against viral infection and transposons.</text>
</comment>
<dbReference type="OrthoDB" id="416741at2759"/>
<dbReference type="GO" id="GO:0005634">
    <property type="term" value="C:nucleus"/>
    <property type="evidence" value="ECO:0007669"/>
    <property type="project" value="TreeGrafter"/>
</dbReference>
<evidence type="ECO:0000259" key="20">
    <source>
        <dbReference type="PROSITE" id="PS51327"/>
    </source>
</evidence>
<dbReference type="GO" id="GO:0051607">
    <property type="term" value="P:defense response to virus"/>
    <property type="evidence" value="ECO:0007669"/>
    <property type="project" value="UniProtKB-KW"/>
</dbReference>
<dbReference type="SUPFAM" id="SSF52540">
    <property type="entry name" value="P-loop containing nucleoside triphosphate hydrolases"/>
    <property type="match status" value="1"/>
</dbReference>
<keyword evidence="5" id="KW-0677">Repeat</keyword>
<evidence type="ECO:0000256" key="16">
    <source>
        <dbReference type="SAM" id="MobiDB-lite"/>
    </source>
</evidence>
<evidence type="ECO:0000256" key="14">
    <source>
        <dbReference type="ARBA" id="ARBA00025403"/>
    </source>
</evidence>
<comment type="caution">
    <text evidence="21">The sequence shown here is derived from an EMBL/GenBank/DDBJ whole genome shotgun (WGS) entry which is preliminary data.</text>
</comment>
<dbReference type="Gene3D" id="3.30.160.380">
    <property type="entry name" value="Dicer dimerisation domain"/>
    <property type="match status" value="1"/>
</dbReference>
<evidence type="ECO:0000256" key="4">
    <source>
        <dbReference type="ARBA" id="ARBA00022723"/>
    </source>
</evidence>
<dbReference type="Pfam" id="PF00270">
    <property type="entry name" value="DEAD"/>
    <property type="match status" value="1"/>
</dbReference>
<keyword evidence="22" id="KW-1185">Reference proteome</keyword>
<evidence type="ECO:0000256" key="1">
    <source>
        <dbReference type="ARBA" id="ARBA00001936"/>
    </source>
</evidence>
<dbReference type="GO" id="GO:0004525">
    <property type="term" value="F:ribonuclease III activity"/>
    <property type="evidence" value="ECO:0007669"/>
    <property type="project" value="InterPro"/>
</dbReference>
<sequence>MLVDEQSDFEQSTLHGSVHRLPLPDMSNTTGLVEDGDHMLVDGKGSFDRMEGVMQTARAYQQEMVDESLRQNTIIAMDTGSGKTRIAILRTQIELTRCSPNKLVWFVAPTVALAEQQHAVISQQLPAFQTRILSGSDNVDHWSSQEIWDSILLNIRIVISTPQVLLDALSRGFVRLARIALLIFDEAHSCTSSHPTNMIMKNFYHHSRNSGNSEELPSILGLTASPVSNGNIRSLKTIEANLNAICRTPTVHREELLKHVHRPEPSTVVYQYSDMKCSPSLESLKKILHSVLDDIENDPLVKALRPRRDPKSRGKLLKILDSKKTPCRTELTGFQSRAITIHKELGPWAADMFVSECLRKFFSTFSSENPMFFDQQIEEKIYIADVLSQIAAIPETRALGSTPEGISNKAERLIELLATSYSPGFRAIIFAQERSTVVMLAHLLSRHPRLTQLKPVHFLGNSSYTSRKSSIFEISHPSDQKTAIDDLRIGKKNVLVATSVLEEGIDVSACNLVICYDPPSNLRSFIQRRGRARKQESKFIIFLESTEKDSLAKWNGMEDELKRIYSDNMRLLADIEEKEKVNEDSSDEYRIPSTGALLNYGNARSYLEDFCHSLSCEYAENKPEFIIYRDEDNTCSAKVILPSLLDPSLREVKGEHKWMTEKTAKRDAAYQAYLALYKSKLVNDNLMPMHKETRYNDGKRIEKRAKIVKVSPCFDPWIEISEMRRNNMPLIPANIEFSQELPRMAMLLPRSLPCELRFDLFWNEATTLSVSLVPEQNEVPATMNHYASDVSYILLSSVFRGRILKSRSDFTVLFLPRLYSSLAPDRAWLASITGTVMVEAIPDIHNSNSFQRLGLIRNIKTFGRPFTIDRAFLMIPTRDRESPDDGSDVEMSQEELHIEGTTLPKRTDFLHPVIRDTKANMHHTAKQCVIARACSVNRLPAIYSKFALFIPSIIHEVEIMLVADKLSRTILAPIGFSNLQVVITAISASSAREATNYQRLEFLGDSILKFHASVNLAARNPLWHEGLLTSKKDDIVSNGRLSEAALALGLHEFILTQCFTGVKWTPPYFSKLTDESESNVKTEREMSTKVLADVVESLIGASYVDGGVEKSIRCLDVFLPDVHWEPLQRDIAQLYNGVRMCDDKISPSFFPRIEKLLGYKFVKKSLLIEALTHPCSKAKKMSYQRLEFLGDAILDYIVVQELFGCSRQIPHQDMHLMLTALVNANFLGFLCMSISTDEIREEPVVRGSARISMSQERKTVSLWQFMDHSASWEISTAQQEAVKRYENLADRIREELAKSSAYPWALLLQLQPAKFFSDLIESALGAIFIDSHGSLKECRRFLERIGLWRYMNRILKGGVDILHPLNRLHHAAETMAVSFDTRVEQVTNREGETSRKYICKVRVGEEELVELEDIFNKTAAEARAAAAAADILIERKRRARKP</sequence>
<organism evidence="21 22">
    <name type="scientific">Elaphomyces granulatus</name>
    <dbReference type="NCBI Taxonomy" id="519963"/>
    <lineage>
        <taxon>Eukaryota</taxon>
        <taxon>Fungi</taxon>
        <taxon>Dikarya</taxon>
        <taxon>Ascomycota</taxon>
        <taxon>Pezizomycotina</taxon>
        <taxon>Eurotiomycetes</taxon>
        <taxon>Eurotiomycetidae</taxon>
        <taxon>Eurotiales</taxon>
        <taxon>Elaphomycetaceae</taxon>
        <taxon>Elaphomyces</taxon>
    </lineage>
</organism>
<evidence type="ECO:0000256" key="9">
    <source>
        <dbReference type="ARBA" id="ARBA00022840"/>
    </source>
</evidence>
<dbReference type="EMBL" id="NPHW01002443">
    <property type="protein sequence ID" value="OXV11517.1"/>
    <property type="molecule type" value="Genomic_DNA"/>
</dbReference>
<dbReference type="PROSITE" id="PS50142">
    <property type="entry name" value="RNASE_3_2"/>
    <property type="match status" value="2"/>
</dbReference>
<evidence type="ECO:0000313" key="21">
    <source>
        <dbReference type="EMBL" id="OXV11517.1"/>
    </source>
</evidence>
<dbReference type="FunFam" id="1.10.1520.10:FF:000032">
    <property type="entry name" value="Dicer-like protein 2"/>
    <property type="match status" value="1"/>
</dbReference>
<feature type="domain" description="Helicase ATP-binding" evidence="18">
    <location>
        <begin position="64"/>
        <end position="229"/>
    </location>
</feature>
<feature type="domain" description="Dicer dsRNA-binding fold" evidence="20">
    <location>
        <begin position="603"/>
        <end position="696"/>
    </location>
</feature>
<reference evidence="21 22" key="1">
    <citation type="journal article" date="2015" name="Environ. Microbiol.">
        <title>Metagenome sequence of Elaphomyces granulatus from sporocarp tissue reveals Ascomycota ectomycorrhizal fingerprints of genome expansion and a Proteobacteria-rich microbiome.</title>
        <authorList>
            <person name="Quandt C.A."/>
            <person name="Kohler A."/>
            <person name="Hesse C.N."/>
            <person name="Sharpton T.J."/>
            <person name="Martin F."/>
            <person name="Spatafora J.W."/>
        </authorList>
    </citation>
    <scope>NUCLEOTIDE SEQUENCE [LARGE SCALE GENOMIC DNA]</scope>
    <source>
        <strain evidence="21 22">OSC145934</strain>
    </source>
</reference>
<dbReference type="PANTHER" id="PTHR14950">
    <property type="entry name" value="DICER-RELATED"/>
    <property type="match status" value="1"/>
</dbReference>
<keyword evidence="13" id="KW-0464">Manganese</keyword>
<evidence type="ECO:0008006" key="23">
    <source>
        <dbReference type="Google" id="ProtNLM"/>
    </source>
</evidence>
<protein>
    <recommendedName>
        <fullName evidence="23">Dicer-like protein 2</fullName>
    </recommendedName>
</protein>
<dbReference type="Pfam" id="PF00636">
    <property type="entry name" value="Ribonuclease_3"/>
    <property type="match status" value="2"/>
</dbReference>
<keyword evidence="6" id="KW-0547">Nucleotide-binding</keyword>
<dbReference type="InterPro" id="IPR027417">
    <property type="entry name" value="P-loop_NTPase"/>
</dbReference>
<dbReference type="SMART" id="SM00535">
    <property type="entry name" value="RIBOc"/>
    <property type="match status" value="2"/>
</dbReference>
<name>A0A232M5Z5_9EURO</name>
<dbReference type="GO" id="GO:0005524">
    <property type="term" value="F:ATP binding"/>
    <property type="evidence" value="ECO:0007669"/>
    <property type="project" value="UniProtKB-KW"/>
</dbReference>